<dbReference type="SUPFAM" id="SSF54928">
    <property type="entry name" value="RNA-binding domain, RBD"/>
    <property type="match status" value="1"/>
</dbReference>
<protein>
    <submittedName>
        <fullName evidence="2">RNA-binding protein</fullName>
    </submittedName>
</protein>
<evidence type="ECO:0000259" key="1">
    <source>
        <dbReference type="PROSITE" id="PS50102"/>
    </source>
</evidence>
<dbReference type="GO" id="GO:0003723">
    <property type="term" value="F:RNA binding"/>
    <property type="evidence" value="ECO:0007669"/>
    <property type="project" value="InterPro"/>
</dbReference>
<sequence>MVKKIRVGKISSATTDQKLFDHFSKVGTVTSAAITQGINPKKHTGYGYVIMGSDKEMEEAIRKLNNSLLDGNRISVMEAHFLDQEKRQYYHRHY</sequence>
<dbReference type="InterPro" id="IPR000504">
    <property type="entry name" value="RRM_dom"/>
</dbReference>
<dbReference type="Proteomes" id="UP000231198">
    <property type="component" value="Unassembled WGS sequence"/>
</dbReference>
<dbReference type="PANTHER" id="PTHR15241">
    <property type="entry name" value="TRANSFORMER-2-RELATED"/>
    <property type="match status" value="1"/>
</dbReference>
<dbReference type="PROSITE" id="PS50102">
    <property type="entry name" value="RRM"/>
    <property type="match status" value="1"/>
</dbReference>
<proteinExistence type="predicted"/>
<dbReference type="AlphaFoldDB" id="A0A2H0WRX8"/>
<organism evidence="2 3">
    <name type="scientific">Candidatus Roizmanbacteria bacterium CG09_land_8_20_14_0_10_41_9</name>
    <dbReference type="NCBI Taxonomy" id="1974850"/>
    <lineage>
        <taxon>Bacteria</taxon>
        <taxon>Candidatus Roizmaniibacteriota</taxon>
    </lineage>
</organism>
<dbReference type="PANTHER" id="PTHR15241:SF304">
    <property type="entry name" value="RRM DOMAIN-CONTAINING PROTEIN"/>
    <property type="match status" value="1"/>
</dbReference>
<dbReference type="EMBL" id="PEZG01000080">
    <property type="protein sequence ID" value="PIS15432.1"/>
    <property type="molecule type" value="Genomic_DNA"/>
</dbReference>
<dbReference type="SMART" id="SM00360">
    <property type="entry name" value="RRM"/>
    <property type="match status" value="1"/>
</dbReference>
<comment type="caution">
    <text evidence="2">The sequence shown here is derived from an EMBL/GenBank/DDBJ whole genome shotgun (WGS) entry which is preliminary data.</text>
</comment>
<feature type="domain" description="RRM" evidence="1">
    <location>
        <begin position="3"/>
        <end position="81"/>
    </location>
</feature>
<evidence type="ECO:0000313" key="2">
    <source>
        <dbReference type="EMBL" id="PIS15432.1"/>
    </source>
</evidence>
<evidence type="ECO:0000313" key="3">
    <source>
        <dbReference type="Proteomes" id="UP000231198"/>
    </source>
</evidence>
<name>A0A2H0WRX8_9BACT</name>
<dbReference type="Gene3D" id="3.30.70.330">
    <property type="match status" value="1"/>
</dbReference>
<gene>
    <name evidence="2" type="ORF">COT62_03715</name>
</gene>
<dbReference type="InterPro" id="IPR035979">
    <property type="entry name" value="RBD_domain_sf"/>
</dbReference>
<reference evidence="3" key="1">
    <citation type="submission" date="2017-09" db="EMBL/GenBank/DDBJ databases">
        <title>Depth-based differentiation of microbial function through sediment-hosted aquifers and enrichment of novel symbionts in the deep terrestrial subsurface.</title>
        <authorList>
            <person name="Probst A.J."/>
            <person name="Ladd B."/>
            <person name="Jarett J.K."/>
            <person name="Geller-Mcgrath D.E."/>
            <person name="Sieber C.M.K."/>
            <person name="Emerson J.B."/>
            <person name="Anantharaman K."/>
            <person name="Thomas B.C."/>
            <person name="Malmstrom R."/>
            <person name="Stieglmeier M."/>
            <person name="Klingl A."/>
            <person name="Woyke T."/>
            <person name="Ryan C.M."/>
            <person name="Banfield J.F."/>
        </authorList>
    </citation>
    <scope>NUCLEOTIDE SEQUENCE [LARGE SCALE GENOMIC DNA]</scope>
</reference>
<accession>A0A2H0WRX8</accession>
<dbReference type="InterPro" id="IPR012677">
    <property type="entry name" value="Nucleotide-bd_a/b_plait_sf"/>
</dbReference>
<dbReference type="Pfam" id="PF00076">
    <property type="entry name" value="RRM_1"/>
    <property type="match status" value="1"/>
</dbReference>